<dbReference type="Pfam" id="PF07969">
    <property type="entry name" value="Amidohydro_3"/>
    <property type="match status" value="1"/>
</dbReference>
<dbReference type="PATRIC" id="fig|29290.4.peg.8603"/>
<dbReference type="GO" id="GO:0016811">
    <property type="term" value="F:hydrolase activity, acting on carbon-nitrogen (but not peptide) bonds, in linear amides"/>
    <property type="evidence" value="ECO:0007669"/>
    <property type="project" value="InterPro"/>
</dbReference>
<dbReference type="Proteomes" id="UP000033423">
    <property type="component" value="Unassembled WGS sequence"/>
</dbReference>
<evidence type="ECO:0000313" key="3">
    <source>
        <dbReference type="EMBL" id="KJU81287.1"/>
    </source>
</evidence>
<name>A0A0F3GHJ5_9BACT</name>
<accession>A0A0F3GHJ5</accession>
<evidence type="ECO:0000256" key="1">
    <source>
        <dbReference type="SAM" id="MobiDB-lite"/>
    </source>
</evidence>
<dbReference type="Gene3D" id="3.30.1490.130">
    <property type="entry name" value="D-aminoacylase. Domain 3"/>
    <property type="match status" value="1"/>
</dbReference>
<sequence>MPSWVYEGGDELELHRLSDSGQLSRIREDLRDRIENVSYWDSVMVSTVKSEKNKPLEGHRIGEIARNRGVEPFSLVTSLLIEERLAVDAIFFSMSEDNLRRILSLDVCMVGSDSSIRSYARCIGRPHPRGFGAFARYISKYALSEGLMPLREAIRKITALPAQTFALRNRGVLREGAYADVVVFDRDRIMDCADFETPYSRPKGIEYVLVNGAVAVEAGAMVVLQGGGRRRREEKEEKKRMGNSAPPQTSPARGPVPYTPFF</sequence>
<dbReference type="Gene3D" id="3.20.20.140">
    <property type="entry name" value="Metal-dependent hydrolases"/>
    <property type="match status" value="1"/>
</dbReference>
<dbReference type="AlphaFoldDB" id="A0A0F3GHJ5"/>
<dbReference type="InterPro" id="IPR011059">
    <property type="entry name" value="Metal-dep_hydrolase_composite"/>
</dbReference>
<proteinExistence type="predicted"/>
<evidence type="ECO:0000259" key="2">
    <source>
        <dbReference type="Pfam" id="PF07969"/>
    </source>
</evidence>
<feature type="region of interest" description="Disordered" evidence="1">
    <location>
        <begin position="226"/>
        <end position="262"/>
    </location>
</feature>
<feature type="compositionally biased region" description="Basic and acidic residues" evidence="1">
    <location>
        <begin position="231"/>
        <end position="240"/>
    </location>
</feature>
<feature type="domain" description="Amidohydrolase 3" evidence="2">
    <location>
        <begin position="60"/>
        <end position="215"/>
    </location>
</feature>
<dbReference type="EMBL" id="LACI01002739">
    <property type="protein sequence ID" value="KJU81287.1"/>
    <property type="molecule type" value="Genomic_DNA"/>
</dbReference>
<organism evidence="3 4">
    <name type="scientific">Candidatus Magnetobacterium bavaricum</name>
    <dbReference type="NCBI Taxonomy" id="29290"/>
    <lineage>
        <taxon>Bacteria</taxon>
        <taxon>Pseudomonadati</taxon>
        <taxon>Nitrospirota</taxon>
        <taxon>Thermodesulfovibrionia</taxon>
        <taxon>Thermodesulfovibrionales</taxon>
        <taxon>Candidatus Magnetobacteriaceae</taxon>
        <taxon>Candidatus Magnetobacterium</taxon>
    </lineage>
</organism>
<dbReference type="InterPro" id="IPR013108">
    <property type="entry name" value="Amidohydro_3"/>
</dbReference>
<protein>
    <submittedName>
        <fullName evidence="3">N-acyl-D-aspartate/D-glutamate deacylase</fullName>
    </submittedName>
</protein>
<comment type="caution">
    <text evidence="3">The sequence shown here is derived from an EMBL/GenBank/DDBJ whole genome shotgun (WGS) entry which is preliminary data.</text>
</comment>
<reference evidence="3 4" key="1">
    <citation type="submission" date="2015-02" db="EMBL/GenBank/DDBJ databases">
        <title>Single-cell genomics of uncultivated deep-branching MTB reveals a conserved set of magnetosome genes.</title>
        <authorList>
            <person name="Kolinko S."/>
            <person name="Richter M."/>
            <person name="Glockner F.O."/>
            <person name="Brachmann A."/>
            <person name="Schuler D."/>
        </authorList>
    </citation>
    <scope>NUCLEOTIDE SEQUENCE [LARGE SCALE GENOMIC DNA]</scope>
    <source>
        <strain evidence="3">TM-1</strain>
    </source>
</reference>
<keyword evidence="4" id="KW-1185">Reference proteome</keyword>
<gene>
    <name evidence="3" type="ORF">MBAV_006520</name>
</gene>
<dbReference type="InterPro" id="IPR023100">
    <property type="entry name" value="D-aminoacylase_insert_dom_sf"/>
</dbReference>
<dbReference type="SUPFAM" id="SSF51556">
    <property type="entry name" value="Metallo-dependent hydrolases"/>
    <property type="match status" value="1"/>
</dbReference>
<evidence type="ECO:0000313" key="4">
    <source>
        <dbReference type="Proteomes" id="UP000033423"/>
    </source>
</evidence>
<dbReference type="Gene3D" id="2.30.40.10">
    <property type="entry name" value="Urease, subunit C, domain 1"/>
    <property type="match status" value="1"/>
</dbReference>
<dbReference type="InterPro" id="IPR032466">
    <property type="entry name" value="Metal_Hydrolase"/>
</dbReference>
<dbReference type="SUPFAM" id="SSF51338">
    <property type="entry name" value="Composite domain of metallo-dependent hydrolases"/>
    <property type="match status" value="1"/>
</dbReference>